<accession>A0A059C6M5</accession>
<reference evidence="3" key="1">
    <citation type="submission" date="2013-07" db="EMBL/GenBank/DDBJ databases">
        <title>The genome of Eucalyptus grandis.</title>
        <authorList>
            <person name="Schmutz J."/>
            <person name="Hayes R."/>
            <person name="Myburg A."/>
            <person name="Tuskan G."/>
            <person name="Grattapaglia D."/>
            <person name="Rokhsar D.S."/>
        </authorList>
    </citation>
    <scope>NUCLEOTIDE SEQUENCE</scope>
    <source>
        <tissue evidence="3">Leaf extractions</tissue>
    </source>
</reference>
<dbReference type="STRING" id="71139.A0A059C6M5"/>
<dbReference type="Gene3D" id="3.40.50.10140">
    <property type="entry name" value="Toll/interleukin-1 receptor homology (TIR) domain"/>
    <property type="match status" value="1"/>
</dbReference>
<dbReference type="PANTHER" id="PTHR32009">
    <property type="entry name" value="TMV RESISTANCE PROTEIN N-LIKE"/>
    <property type="match status" value="1"/>
</dbReference>
<keyword evidence="1" id="KW-0520">NAD</keyword>
<evidence type="ECO:0000313" key="3">
    <source>
        <dbReference type="EMBL" id="KCW73982.1"/>
    </source>
</evidence>
<dbReference type="OMA" id="HESKFRE"/>
<dbReference type="InterPro" id="IPR000157">
    <property type="entry name" value="TIR_dom"/>
</dbReference>
<dbReference type="AlphaFoldDB" id="A0A059C6M5"/>
<protein>
    <recommendedName>
        <fullName evidence="2">TIR domain-containing protein</fullName>
    </recommendedName>
</protein>
<dbReference type="InterPro" id="IPR035897">
    <property type="entry name" value="Toll_tir_struct_dom_sf"/>
</dbReference>
<feature type="non-terminal residue" evidence="3">
    <location>
        <position position="135"/>
    </location>
</feature>
<name>A0A059C6M5_EUCGR</name>
<evidence type="ECO:0000259" key="2">
    <source>
        <dbReference type="PROSITE" id="PS50104"/>
    </source>
</evidence>
<dbReference type="Pfam" id="PF01582">
    <property type="entry name" value="TIR"/>
    <property type="match status" value="1"/>
</dbReference>
<gene>
    <name evidence="3" type="ORF">EUGRSUZ_E02595</name>
</gene>
<dbReference type="PROSITE" id="PS50104">
    <property type="entry name" value="TIR"/>
    <property type="match status" value="1"/>
</dbReference>
<dbReference type="GO" id="GO:0007165">
    <property type="term" value="P:signal transduction"/>
    <property type="evidence" value="ECO:0000318"/>
    <property type="project" value="GO_Central"/>
</dbReference>
<dbReference type="SMART" id="SM00255">
    <property type="entry name" value="TIR"/>
    <property type="match status" value="1"/>
</dbReference>
<dbReference type="EMBL" id="KK198757">
    <property type="protein sequence ID" value="KCW73982.1"/>
    <property type="molecule type" value="Genomic_DNA"/>
</dbReference>
<dbReference type="SUPFAM" id="SSF52200">
    <property type="entry name" value="Toll/Interleukin receptor TIR domain"/>
    <property type="match status" value="1"/>
</dbReference>
<feature type="non-terminal residue" evidence="3">
    <location>
        <position position="1"/>
    </location>
</feature>
<proteinExistence type="predicted"/>
<dbReference type="InParanoid" id="A0A059C6M5"/>
<organism evidence="3">
    <name type="scientific">Eucalyptus grandis</name>
    <name type="common">Flooded gum</name>
    <dbReference type="NCBI Taxonomy" id="71139"/>
    <lineage>
        <taxon>Eukaryota</taxon>
        <taxon>Viridiplantae</taxon>
        <taxon>Streptophyta</taxon>
        <taxon>Embryophyta</taxon>
        <taxon>Tracheophyta</taxon>
        <taxon>Spermatophyta</taxon>
        <taxon>Magnoliopsida</taxon>
        <taxon>eudicotyledons</taxon>
        <taxon>Gunneridae</taxon>
        <taxon>Pentapetalae</taxon>
        <taxon>rosids</taxon>
        <taxon>malvids</taxon>
        <taxon>Myrtales</taxon>
        <taxon>Myrtaceae</taxon>
        <taxon>Myrtoideae</taxon>
        <taxon>Eucalypteae</taxon>
        <taxon>Eucalyptus</taxon>
    </lineage>
</organism>
<dbReference type="Gramene" id="KCW73982">
    <property type="protein sequence ID" value="KCW73982"/>
    <property type="gene ID" value="EUGRSUZ_E02595"/>
</dbReference>
<sequence length="135" mass="15711">LDLKGIYTYIDSEELRKGDQIASALMKAIEESNIAVIVFSEDYASSSWCLEEVAKIMECKEERDLRVFPAFYKVEPKEVRTPRAQYREAMVKHESKFRENLEKVERWKKAIFNAGSLSGWHLKDGMMELTKEAIL</sequence>
<evidence type="ECO:0000256" key="1">
    <source>
        <dbReference type="ARBA" id="ARBA00023027"/>
    </source>
</evidence>
<dbReference type="GO" id="GO:0005634">
    <property type="term" value="C:nucleus"/>
    <property type="evidence" value="ECO:0000318"/>
    <property type="project" value="GO_Central"/>
</dbReference>
<dbReference type="PANTHER" id="PTHR32009:SF138">
    <property type="entry name" value="DISEASE RESISTANCE PROTEIN (TIR-NBS-LRR CLASS)"/>
    <property type="match status" value="1"/>
</dbReference>
<feature type="domain" description="TIR" evidence="2">
    <location>
        <begin position="1"/>
        <end position="115"/>
    </location>
</feature>